<dbReference type="InterPro" id="IPR050316">
    <property type="entry name" value="Tyrosinase/Hemocyanin"/>
</dbReference>
<dbReference type="Proteomes" id="UP000297245">
    <property type="component" value="Unassembled WGS sequence"/>
</dbReference>
<dbReference type="GO" id="GO:0046872">
    <property type="term" value="F:metal ion binding"/>
    <property type="evidence" value="ECO:0007669"/>
    <property type="project" value="UniProtKB-KW"/>
</dbReference>
<feature type="domain" description="Tyrosinase copper-binding" evidence="4">
    <location>
        <begin position="255"/>
        <end position="266"/>
    </location>
</feature>
<dbReference type="InterPro" id="IPR002227">
    <property type="entry name" value="Tyrosinase_Cu-bd"/>
</dbReference>
<dbReference type="GO" id="GO:0016491">
    <property type="term" value="F:oxidoreductase activity"/>
    <property type="evidence" value="ECO:0007669"/>
    <property type="project" value="InterPro"/>
</dbReference>
<feature type="domain" description="Tyrosinase copper-binding" evidence="3">
    <location>
        <begin position="89"/>
        <end position="106"/>
    </location>
</feature>
<dbReference type="Pfam" id="PF00264">
    <property type="entry name" value="Tyrosinase"/>
    <property type="match status" value="1"/>
</dbReference>
<dbReference type="InterPro" id="IPR008922">
    <property type="entry name" value="Di-copper_centre_dom_sf"/>
</dbReference>
<sequence>MLLSSLLGFWLPVVSFGAPVQECRRLFERREWRTFSNEEKIAYISSVKCLTAHHHERLSYTSSGILMPGSRSIYDDFALTHDMLEDFAHENAYFLPWHRYFTYLFELALRDRCNYEGAFPYWDWSLDLFDMKSSPVFDPDLTSGLGTNGDCISTDCFIHDGAFGDVTLAYPIPHHLRRNITFDDPATNRSLTDKLSAEHLFDIMRDTTGDFFTFQHRFSHVHNNLHFIIGGDMDSECPSKYPKEACDLTSFASNDPLFWLHHGQIDRIWSKWQSLHPDNFYAFQGYPLNTHNLSDSRYDPEASVSQKLDFDRLSTSVAVSQVFNHTAPPFCYVYVEH</sequence>
<organism evidence="5 6">
    <name type="scientific">Dendrothele bispora (strain CBS 962.96)</name>
    <dbReference type="NCBI Taxonomy" id="1314807"/>
    <lineage>
        <taxon>Eukaryota</taxon>
        <taxon>Fungi</taxon>
        <taxon>Dikarya</taxon>
        <taxon>Basidiomycota</taxon>
        <taxon>Agaricomycotina</taxon>
        <taxon>Agaricomycetes</taxon>
        <taxon>Agaricomycetidae</taxon>
        <taxon>Agaricales</taxon>
        <taxon>Agaricales incertae sedis</taxon>
        <taxon>Dendrothele</taxon>
    </lineage>
</organism>
<accession>A0A4S8M8C5</accession>
<evidence type="ECO:0000313" key="5">
    <source>
        <dbReference type="EMBL" id="THU98609.1"/>
    </source>
</evidence>
<dbReference type="AlphaFoldDB" id="A0A4S8M8C5"/>
<dbReference type="Gene3D" id="1.10.1280.10">
    <property type="entry name" value="Di-copper center containing domain from catechol oxidase"/>
    <property type="match status" value="1"/>
</dbReference>
<dbReference type="PROSITE" id="PS00498">
    <property type="entry name" value="TYROSINASE_2"/>
    <property type="match status" value="1"/>
</dbReference>
<dbReference type="SUPFAM" id="SSF48056">
    <property type="entry name" value="Di-copper centre-containing domain"/>
    <property type="match status" value="1"/>
</dbReference>
<dbReference type="PANTHER" id="PTHR11474:SF127">
    <property type="entry name" value="TYROSINASE COPPER-BINDING DOMAIN-CONTAINING PROTEIN"/>
    <property type="match status" value="1"/>
</dbReference>
<dbReference type="EMBL" id="ML179133">
    <property type="protein sequence ID" value="THU98609.1"/>
    <property type="molecule type" value="Genomic_DNA"/>
</dbReference>
<name>A0A4S8M8C5_DENBC</name>
<dbReference type="PANTHER" id="PTHR11474">
    <property type="entry name" value="TYROSINASE FAMILY MEMBER"/>
    <property type="match status" value="1"/>
</dbReference>
<keyword evidence="1" id="KW-0479">Metal-binding</keyword>
<reference evidence="5 6" key="1">
    <citation type="journal article" date="2019" name="Nat. Ecol. Evol.">
        <title>Megaphylogeny resolves global patterns of mushroom evolution.</title>
        <authorList>
            <person name="Varga T."/>
            <person name="Krizsan K."/>
            <person name="Foldi C."/>
            <person name="Dima B."/>
            <person name="Sanchez-Garcia M."/>
            <person name="Sanchez-Ramirez S."/>
            <person name="Szollosi G.J."/>
            <person name="Szarkandi J.G."/>
            <person name="Papp V."/>
            <person name="Albert L."/>
            <person name="Andreopoulos W."/>
            <person name="Angelini C."/>
            <person name="Antonin V."/>
            <person name="Barry K.W."/>
            <person name="Bougher N.L."/>
            <person name="Buchanan P."/>
            <person name="Buyck B."/>
            <person name="Bense V."/>
            <person name="Catcheside P."/>
            <person name="Chovatia M."/>
            <person name="Cooper J."/>
            <person name="Damon W."/>
            <person name="Desjardin D."/>
            <person name="Finy P."/>
            <person name="Geml J."/>
            <person name="Haridas S."/>
            <person name="Hughes K."/>
            <person name="Justo A."/>
            <person name="Karasinski D."/>
            <person name="Kautmanova I."/>
            <person name="Kiss B."/>
            <person name="Kocsube S."/>
            <person name="Kotiranta H."/>
            <person name="LaButti K.M."/>
            <person name="Lechner B.E."/>
            <person name="Liimatainen K."/>
            <person name="Lipzen A."/>
            <person name="Lukacs Z."/>
            <person name="Mihaltcheva S."/>
            <person name="Morgado L.N."/>
            <person name="Niskanen T."/>
            <person name="Noordeloos M.E."/>
            <person name="Ohm R.A."/>
            <person name="Ortiz-Santana B."/>
            <person name="Ovrebo C."/>
            <person name="Racz N."/>
            <person name="Riley R."/>
            <person name="Savchenko A."/>
            <person name="Shiryaev A."/>
            <person name="Soop K."/>
            <person name="Spirin V."/>
            <person name="Szebenyi C."/>
            <person name="Tomsovsky M."/>
            <person name="Tulloss R.E."/>
            <person name="Uehling J."/>
            <person name="Grigoriev I.V."/>
            <person name="Vagvolgyi C."/>
            <person name="Papp T."/>
            <person name="Martin F.M."/>
            <person name="Miettinen O."/>
            <person name="Hibbett D.S."/>
            <person name="Nagy L.G."/>
        </authorList>
    </citation>
    <scope>NUCLEOTIDE SEQUENCE [LARGE SCALE GENOMIC DNA]</scope>
    <source>
        <strain evidence="5 6">CBS 962.96</strain>
    </source>
</reference>
<gene>
    <name evidence="5" type="ORF">K435DRAFT_856474</name>
</gene>
<evidence type="ECO:0000259" key="4">
    <source>
        <dbReference type="PROSITE" id="PS00498"/>
    </source>
</evidence>
<feature type="signal peptide" evidence="2">
    <location>
        <begin position="1"/>
        <end position="17"/>
    </location>
</feature>
<dbReference type="OrthoDB" id="6132182at2759"/>
<dbReference type="PRINTS" id="PR00092">
    <property type="entry name" value="TYROSINASE"/>
</dbReference>
<protein>
    <submittedName>
        <fullName evidence="5">Tyrosinase</fullName>
    </submittedName>
</protein>
<keyword evidence="6" id="KW-1185">Reference proteome</keyword>
<feature type="chain" id="PRO_5020268700" evidence="2">
    <location>
        <begin position="18"/>
        <end position="337"/>
    </location>
</feature>
<evidence type="ECO:0000256" key="1">
    <source>
        <dbReference type="ARBA" id="ARBA00022723"/>
    </source>
</evidence>
<dbReference type="PROSITE" id="PS00497">
    <property type="entry name" value="TYROSINASE_1"/>
    <property type="match status" value="1"/>
</dbReference>
<evidence type="ECO:0000313" key="6">
    <source>
        <dbReference type="Proteomes" id="UP000297245"/>
    </source>
</evidence>
<proteinExistence type="predicted"/>
<evidence type="ECO:0000259" key="3">
    <source>
        <dbReference type="PROSITE" id="PS00497"/>
    </source>
</evidence>
<evidence type="ECO:0000256" key="2">
    <source>
        <dbReference type="SAM" id="SignalP"/>
    </source>
</evidence>
<keyword evidence="2" id="KW-0732">Signal</keyword>